<sequence length="257" mass="30072">MRARDVRFFSTSKFLPHSQSPVHFKLADVLKPSVPLISEVVHHPFNLGVKKGNLPILVFKKYLEQDKHYLQKFAKSLHIISERLHEQNHQQRFKTFSEEIIETEQELHEKYLKKLLPHSLFNRSKTTTIEELPVVGSYTSYLFGQAEKEPVEEAVASHLSCFYVYMKLGEEIKAVHCLRDNRYWEWIRSYSSANFRLSTQQMLSIFEELIAPIQCPEKQAKISLAFLNAVEFEHAFFDAVYPKNNISCPATFTAKYR</sequence>
<dbReference type="CDD" id="cd19365">
    <property type="entry name" value="TenA_C-like"/>
    <property type="match status" value="1"/>
</dbReference>
<dbReference type="PANTHER" id="PTHR43198:SF2">
    <property type="entry name" value="SI:CH1073-67J19.1-RELATED"/>
    <property type="match status" value="1"/>
</dbReference>
<keyword evidence="2" id="KW-0378">Hydrolase</keyword>
<feature type="domain" description="Thiaminase-2/PQQC" evidence="1">
    <location>
        <begin position="35"/>
        <end position="241"/>
    </location>
</feature>
<dbReference type="SUPFAM" id="SSF48613">
    <property type="entry name" value="Heme oxygenase-like"/>
    <property type="match status" value="1"/>
</dbReference>
<accession>A0A0W0WP07</accession>
<evidence type="ECO:0000313" key="3">
    <source>
        <dbReference type="Proteomes" id="UP000054725"/>
    </source>
</evidence>
<dbReference type="PANTHER" id="PTHR43198">
    <property type="entry name" value="BIFUNCTIONAL TH2 PROTEIN"/>
    <property type="match status" value="1"/>
</dbReference>
<dbReference type="EC" id="3.5.99.2" evidence="2"/>
<organism evidence="2 3">
    <name type="scientific">Legionella nautarum</name>
    <dbReference type="NCBI Taxonomy" id="45070"/>
    <lineage>
        <taxon>Bacteria</taxon>
        <taxon>Pseudomonadati</taxon>
        <taxon>Pseudomonadota</taxon>
        <taxon>Gammaproteobacteria</taxon>
        <taxon>Legionellales</taxon>
        <taxon>Legionellaceae</taxon>
        <taxon>Legionella</taxon>
    </lineage>
</organism>
<dbReference type="Gene3D" id="1.20.910.10">
    <property type="entry name" value="Heme oxygenase-like"/>
    <property type="match status" value="1"/>
</dbReference>
<dbReference type="PATRIC" id="fig|45070.6.peg.2123"/>
<evidence type="ECO:0000259" key="1">
    <source>
        <dbReference type="Pfam" id="PF03070"/>
    </source>
</evidence>
<dbReference type="Proteomes" id="UP000054725">
    <property type="component" value="Unassembled WGS sequence"/>
</dbReference>
<dbReference type="GO" id="GO:0005829">
    <property type="term" value="C:cytosol"/>
    <property type="evidence" value="ECO:0007669"/>
    <property type="project" value="TreeGrafter"/>
</dbReference>
<dbReference type="AlphaFoldDB" id="A0A0W0WP07"/>
<dbReference type="Pfam" id="PF03070">
    <property type="entry name" value="TENA_THI-4"/>
    <property type="match status" value="1"/>
</dbReference>
<reference evidence="2 3" key="1">
    <citation type="submission" date="2015-11" db="EMBL/GenBank/DDBJ databases">
        <title>Genomic analysis of 38 Legionella species identifies large and diverse effector repertoires.</title>
        <authorList>
            <person name="Burstein D."/>
            <person name="Amaro F."/>
            <person name="Zusman T."/>
            <person name="Lifshitz Z."/>
            <person name="Cohen O."/>
            <person name="Gilbert J.A."/>
            <person name="Pupko T."/>
            <person name="Shuman H.A."/>
            <person name="Segal G."/>
        </authorList>
    </citation>
    <scope>NUCLEOTIDE SEQUENCE [LARGE SCALE GENOMIC DNA]</scope>
    <source>
        <strain evidence="2 3">ATCC 49506</strain>
    </source>
</reference>
<protein>
    <submittedName>
        <fullName evidence="2">Thiaminase-2</fullName>
        <ecNumber evidence="2">3.5.99.2</ecNumber>
    </submittedName>
</protein>
<dbReference type="InterPro" id="IPR016084">
    <property type="entry name" value="Haem_Oase-like_multi-hlx"/>
</dbReference>
<dbReference type="GO" id="GO:0050334">
    <property type="term" value="F:thiaminase activity"/>
    <property type="evidence" value="ECO:0007669"/>
    <property type="project" value="UniProtKB-EC"/>
</dbReference>
<evidence type="ECO:0000313" key="2">
    <source>
        <dbReference type="EMBL" id="KTD34045.1"/>
    </source>
</evidence>
<dbReference type="OrthoDB" id="34166at2"/>
<name>A0A0W0WP07_9GAMM</name>
<dbReference type="InterPro" id="IPR050967">
    <property type="entry name" value="Thiamine_Salvage_TenA"/>
</dbReference>
<dbReference type="STRING" id="45070.Lnau_2015"/>
<comment type="caution">
    <text evidence="2">The sequence shown here is derived from an EMBL/GenBank/DDBJ whole genome shotgun (WGS) entry which is preliminary data.</text>
</comment>
<keyword evidence="3" id="KW-1185">Reference proteome</keyword>
<dbReference type="RefSeq" id="WP_058505031.1">
    <property type="nucleotide sequence ID" value="NZ_CAAAIF010000018.1"/>
</dbReference>
<dbReference type="EMBL" id="LNYO01000019">
    <property type="protein sequence ID" value="KTD34045.1"/>
    <property type="molecule type" value="Genomic_DNA"/>
</dbReference>
<gene>
    <name evidence="2" type="primary">tenA</name>
    <name evidence="2" type="ORF">Lnau_2015</name>
</gene>
<proteinExistence type="predicted"/>
<dbReference type="InterPro" id="IPR004305">
    <property type="entry name" value="Thiaminase-2/PQQC"/>
</dbReference>